<dbReference type="RefSeq" id="WP_307395712.1">
    <property type="nucleotide sequence ID" value="NZ_BAAADK010000030.1"/>
</dbReference>
<dbReference type="PROSITE" id="PS50995">
    <property type="entry name" value="HTH_MARR_2"/>
    <property type="match status" value="1"/>
</dbReference>
<dbReference type="Gene3D" id="1.10.10.10">
    <property type="entry name" value="Winged helix-like DNA-binding domain superfamily/Winged helix DNA-binding domain"/>
    <property type="match status" value="1"/>
</dbReference>
<dbReference type="InterPro" id="IPR000835">
    <property type="entry name" value="HTH_MarR-typ"/>
</dbReference>
<keyword evidence="1" id="KW-0805">Transcription regulation</keyword>
<evidence type="ECO:0000256" key="3">
    <source>
        <dbReference type="ARBA" id="ARBA00023163"/>
    </source>
</evidence>
<comment type="caution">
    <text evidence="5">The sequence shown here is derived from an EMBL/GenBank/DDBJ whole genome shotgun (WGS) entry which is preliminary data.</text>
</comment>
<sequence>MSRLVENYNVSFELFIILSKTSKFIMDLAKKDMKKYDMSPSEFMILEVLYTKGCVPLQQVWQSNLVSSGSITYNIDKLEEKGLLLRIPSKEDRRVIYAKLTENGHNFFDHIFQKHSAGLHSILSSLNDDEKQLVIHLLKKLGQLEEG</sequence>
<evidence type="ECO:0000313" key="6">
    <source>
        <dbReference type="Proteomes" id="UP001235840"/>
    </source>
</evidence>
<dbReference type="EMBL" id="JAUSTY010000012">
    <property type="protein sequence ID" value="MDQ0167030.1"/>
    <property type="molecule type" value="Genomic_DNA"/>
</dbReference>
<evidence type="ECO:0000313" key="5">
    <source>
        <dbReference type="EMBL" id="MDQ0167030.1"/>
    </source>
</evidence>
<dbReference type="PANTHER" id="PTHR42756:SF1">
    <property type="entry name" value="TRANSCRIPTIONAL REPRESSOR OF EMRAB OPERON"/>
    <property type="match status" value="1"/>
</dbReference>
<dbReference type="Proteomes" id="UP001235840">
    <property type="component" value="Unassembled WGS sequence"/>
</dbReference>
<dbReference type="Pfam" id="PF01047">
    <property type="entry name" value="MarR"/>
    <property type="match status" value="1"/>
</dbReference>
<protein>
    <submittedName>
        <fullName evidence="5">MarR family 2-MHQ and catechol resistance regulon transcriptional repressor</fullName>
    </submittedName>
</protein>
<proteinExistence type="predicted"/>
<organism evidence="5 6">
    <name type="scientific">Caldalkalibacillus horti</name>
    <dbReference type="NCBI Taxonomy" id="77523"/>
    <lineage>
        <taxon>Bacteria</taxon>
        <taxon>Bacillati</taxon>
        <taxon>Bacillota</taxon>
        <taxon>Bacilli</taxon>
        <taxon>Bacillales</taxon>
        <taxon>Bacillaceae</taxon>
        <taxon>Caldalkalibacillus</taxon>
    </lineage>
</organism>
<accession>A0ABT9W1P2</accession>
<evidence type="ECO:0000256" key="2">
    <source>
        <dbReference type="ARBA" id="ARBA00023125"/>
    </source>
</evidence>
<dbReference type="PANTHER" id="PTHR42756">
    <property type="entry name" value="TRANSCRIPTIONAL REGULATOR, MARR"/>
    <property type="match status" value="1"/>
</dbReference>
<dbReference type="SMART" id="SM00347">
    <property type="entry name" value="HTH_MARR"/>
    <property type="match status" value="1"/>
</dbReference>
<dbReference type="InterPro" id="IPR023187">
    <property type="entry name" value="Tscrpt_reg_MarR-type_CS"/>
</dbReference>
<dbReference type="InterPro" id="IPR036388">
    <property type="entry name" value="WH-like_DNA-bd_sf"/>
</dbReference>
<reference evidence="5 6" key="1">
    <citation type="submission" date="2023-07" db="EMBL/GenBank/DDBJ databases">
        <title>Genomic Encyclopedia of Type Strains, Phase IV (KMG-IV): sequencing the most valuable type-strain genomes for metagenomic binning, comparative biology and taxonomic classification.</title>
        <authorList>
            <person name="Goeker M."/>
        </authorList>
    </citation>
    <scope>NUCLEOTIDE SEQUENCE [LARGE SCALE GENOMIC DNA]</scope>
    <source>
        <strain evidence="5 6">DSM 12751</strain>
    </source>
</reference>
<dbReference type="SUPFAM" id="SSF46785">
    <property type="entry name" value="Winged helix' DNA-binding domain"/>
    <property type="match status" value="1"/>
</dbReference>
<evidence type="ECO:0000256" key="1">
    <source>
        <dbReference type="ARBA" id="ARBA00023015"/>
    </source>
</evidence>
<gene>
    <name evidence="5" type="ORF">J2S11_002947</name>
</gene>
<dbReference type="PRINTS" id="PR00598">
    <property type="entry name" value="HTHMARR"/>
</dbReference>
<name>A0ABT9W1P2_9BACI</name>
<keyword evidence="6" id="KW-1185">Reference proteome</keyword>
<evidence type="ECO:0000259" key="4">
    <source>
        <dbReference type="PROSITE" id="PS50995"/>
    </source>
</evidence>
<feature type="domain" description="HTH marR-type" evidence="4">
    <location>
        <begin position="11"/>
        <end position="143"/>
    </location>
</feature>
<dbReference type="PROSITE" id="PS01117">
    <property type="entry name" value="HTH_MARR_1"/>
    <property type="match status" value="1"/>
</dbReference>
<keyword evidence="3" id="KW-0804">Transcription</keyword>
<keyword evidence="2" id="KW-0238">DNA-binding</keyword>
<dbReference type="InterPro" id="IPR036390">
    <property type="entry name" value="WH_DNA-bd_sf"/>
</dbReference>